<dbReference type="RefSeq" id="WP_035150579.1">
    <property type="nucleotide sequence ID" value="NZ_JAAZWO010000038.1"/>
</dbReference>
<name>A0A923J385_CLOTT</name>
<protein>
    <submittedName>
        <fullName evidence="2">Radical SAM protein</fullName>
    </submittedName>
</protein>
<dbReference type="Proteomes" id="UP000563151">
    <property type="component" value="Unassembled WGS sequence"/>
</dbReference>
<reference evidence="2 3" key="1">
    <citation type="submission" date="2020-04" db="EMBL/GenBank/DDBJ databases">
        <title>Genomic insights into acetone-butanol-ethanol (ABE) fermentation by sequencing solventogenic clostridia strains.</title>
        <authorList>
            <person name="Brown S."/>
        </authorList>
    </citation>
    <scope>NUCLEOTIDE SEQUENCE [LARGE SCALE GENOMIC DNA]</scope>
    <source>
        <strain evidence="2 3">DJ011</strain>
    </source>
</reference>
<feature type="domain" description="Elp3/MiaA/NifB-like radical SAM core" evidence="1">
    <location>
        <begin position="13"/>
        <end position="221"/>
    </location>
</feature>
<dbReference type="SMART" id="SM00729">
    <property type="entry name" value="Elp3"/>
    <property type="match status" value="1"/>
</dbReference>
<dbReference type="GO" id="GO:0003824">
    <property type="term" value="F:catalytic activity"/>
    <property type="evidence" value="ECO:0007669"/>
    <property type="project" value="InterPro"/>
</dbReference>
<dbReference type="AlphaFoldDB" id="A0A923J385"/>
<comment type="caution">
    <text evidence="2">The sequence shown here is derived from an EMBL/GenBank/DDBJ whole genome shotgun (WGS) entry which is preliminary data.</text>
</comment>
<evidence type="ECO:0000313" key="2">
    <source>
        <dbReference type="EMBL" id="MBC2399863.1"/>
    </source>
</evidence>
<proteinExistence type="predicted"/>
<dbReference type="GO" id="GO:0051536">
    <property type="term" value="F:iron-sulfur cluster binding"/>
    <property type="evidence" value="ECO:0007669"/>
    <property type="project" value="InterPro"/>
</dbReference>
<accession>A0A923J385</accession>
<evidence type="ECO:0000313" key="3">
    <source>
        <dbReference type="Proteomes" id="UP000563151"/>
    </source>
</evidence>
<keyword evidence="3" id="KW-1185">Reference proteome</keyword>
<dbReference type="InterPro" id="IPR006638">
    <property type="entry name" value="Elp3/MiaA/NifB-like_rSAM"/>
</dbReference>
<dbReference type="EMBL" id="JAAZWO010000038">
    <property type="protein sequence ID" value="MBC2399863.1"/>
    <property type="molecule type" value="Genomic_DNA"/>
</dbReference>
<sequence>MNRYSIIKNKNRREIVLLKAFPCFWGKCSFCDYIKDNSLNEADINNLNFKVLNNITGKYKALEIINSGSCFELPKNTLERIKEITKEKKIEKLFLESHWIYRNRLQDMRDFFKIPIIFKIGVETFDNNFRNNILNKNANFKDYTEVKKYFQSVCIIVGIEGQTKEMIKNDINIILNNFSYGTINIFTENSTSIKRDNELIKWFRENYSFLDEMNNIEILYQNTDFGVGE</sequence>
<gene>
    <name evidence="2" type="ORF">HGG79_19160</name>
</gene>
<organism evidence="2 3">
    <name type="scientific">Clostridium tetanomorphum</name>
    <dbReference type="NCBI Taxonomy" id="1553"/>
    <lineage>
        <taxon>Bacteria</taxon>
        <taxon>Bacillati</taxon>
        <taxon>Bacillota</taxon>
        <taxon>Clostridia</taxon>
        <taxon>Eubacteriales</taxon>
        <taxon>Clostridiaceae</taxon>
        <taxon>Clostridium</taxon>
    </lineage>
</organism>
<evidence type="ECO:0000259" key="1">
    <source>
        <dbReference type="SMART" id="SM00729"/>
    </source>
</evidence>